<sequence length="230" mass="25535">MPSGKRSHKLQSGDSGAAPSTTSAKAGKANDVYPPYPVPPGYKPPVPRSTAGSLPGRIQQLLDEREGDWKPGMTLAQSNAQIRFKLTTGVGMVKHLEGPSVPLFAPKGERKKGKLKLPQDVLDDIVALPAGTVLSWLFVGDLVVEDVTLRVFKDGAAWKTLCQRDFPDTSERYRSPRESFNTLVSLLATYPVLSKEQFFGNYKDDDDNHDYKKYGNRDDGKDERKREREN</sequence>
<evidence type="ECO:0000313" key="2">
    <source>
        <dbReference type="EMBL" id="RSH80446.1"/>
    </source>
</evidence>
<dbReference type="AlphaFoldDB" id="A0A427XNH7"/>
<feature type="region of interest" description="Disordered" evidence="1">
    <location>
        <begin position="201"/>
        <end position="230"/>
    </location>
</feature>
<dbReference type="Proteomes" id="UP000279236">
    <property type="component" value="Unassembled WGS sequence"/>
</dbReference>
<dbReference type="RefSeq" id="XP_028475393.1">
    <property type="nucleotide sequence ID" value="XM_028624321.1"/>
</dbReference>
<feature type="compositionally biased region" description="Polar residues" evidence="1">
    <location>
        <begin position="10"/>
        <end position="24"/>
    </location>
</feature>
<accession>A0A427XNH7</accession>
<protein>
    <submittedName>
        <fullName evidence="2">Uncharacterized protein</fullName>
    </submittedName>
</protein>
<comment type="caution">
    <text evidence="2">The sequence shown here is derived from an EMBL/GenBank/DDBJ whole genome shotgun (WGS) entry which is preliminary data.</text>
</comment>
<name>A0A427XNH7_9TREE</name>
<dbReference type="GeneID" id="39593569"/>
<gene>
    <name evidence="2" type="ORF">EHS24_009026</name>
</gene>
<feature type="compositionally biased region" description="Basic and acidic residues" evidence="1">
    <location>
        <begin position="209"/>
        <end position="230"/>
    </location>
</feature>
<keyword evidence="3" id="KW-1185">Reference proteome</keyword>
<feature type="region of interest" description="Disordered" evidence="1">
    <location>
        <begin position="1"/>
        <end position="54"/>
    </location>
</feature>
<evidence type="ECO:0000256" key="1">
    <source>
        <dbReference type="SAM" id="MobiDB-lite"/>
    </source>
</evidence>
<organism evidence="2 3">
    <name type="scientific">Apiotrichum porosum</name>
    <dbReference type="NCBI Taxonomy" id="105984"/>
    <lineage>
        <taxon>Eukaryota</taxon>
        <taxon>Fungi</taxon>
        <taxon>Dikarya</taxon>
        <taxon>Basidiomycota</taxon>
        <taxon>Agaricomycotina</taxon>
        <taxon>Tremellomycetes</taxon>
        <taxon>Trichosporonales</taxon>
        <taxon>Trichosporonaceae</taxon>
        <taxon>Apiotrichum</taxon>
    </lineage>
</organism>
<proteinExistence type="predicted"/>
<dbReference type="EMBL" id="RSCE01000008">
    <property type="protein sequence ID" value="RSH80446.1"/>
    <property type="molecule type" value="Genomic_DNA"/>
</dbReference>
<feature type="compositionally biased region" description="Pro residues" evidence="1">
    <location>
        <begin position="34"/>
        <end position="47"/>
    </location>
</feature>
<reference evidence="2 3" key="1">
    <citation type="submission" date="2018-11" db="EMBL/GenBank/DDBJ databases">
        <title>Genome sequence of Apiotrichum porosum DSM 27194.</title>
        <authorList>
            <person name="Aliyu H."/>
            <person name="Gorte O."/>
            <person name="Ochsenreither K."/>
        </authorList>
    </citation>
    <scope>NUCLEOTIDE SEQUENCE [LARGE SCALE GENOMIC DNA]</scope>
    <source>
        <strain evidence="2 3">DSM 27194</strain>
    </source>
</reference>
<evidence type="ECO:0000313" key="3">
    <source>
        <dbReference type="Proteomes" id="UP000279236"/>
    </source>
</evidence>